<dbReference type="Gene3D" id="1.25.40.10">
    <property type="entry name" value="Tetratricopeptide repeat domain"/>
    <property type="match status" value="3"/>
</dbReference>
<dbReference type="InterPro" id="IPR027417">
    <property type="entry name" value="P-loop_NTPase"/>
</dbReference>
<evidence type="ECO:0000259" key="6">
    <source>
        <dbReference type="PROSITE" id="PS51755"/>
    </source>
</evidence>
<dbReference type="InterPro" id="IPR001867">
    <property type="entry name" value="OmpR/PhoB-type_DNA-bd"/>
</dbReference>
<dbReference type="Pfam" id="PF03704">
    <property type="entry name" value="BTAD"/>
    <property type="match status" value="1"/>
</dbReference>
<evidence type="ECO:0000256" key="5">
    <source>
        <dbReference type="PROSITE-ProRule" id="PRU01091"/>
    </source>
</evidence>
<evidence type="ECO:0000313" key="8">
    <source>
        <dbReference type="Proteomes" id="UP000321617"/>
    </source>
</evidence>
<dbReference type="SUPFAM" id="SSF48452">
    <property type="entry name" value="TPR-like"/>
    <property type="match status" value="3"/>
</dbReference>
<dbReference type="InterPro" id="IPR016032">
    <property type="entry name" value="Sig_transdc_resp-reg_C-effctor"/>
</dbReference>
<comment type="similarity">
    <text evidence="1">Belongs to the AfsR/DnrI/RedD regulatory family.</text>
</comment>
<evidence type="ECO:0000313" key="7">
    <source>
        <dbReference type="EMBL" id="TWJ12279.1"/>
    </source>
</evidence>
<dbReference type="PROSITE" id="PS51755">
    <property type="entry name" value="OMPR_PHOB"/>
    <property type="match status" value="1"/>
</dbReference>
<accession>A0A562V300</accession>
<dbReference type="SMART" id="SM01043">
    <property type="entry name" value="BTAD"/>
    <property type="match status" value="1"/>
</dbReference>
<feature type="domain" description="OmpR/PhoB-type" evidence="6">
    <location>
        <begin position="1"/>
        <end position="89"/>
    </location>
</feature>
<dbReference type="GO" id="GO:0006355">
    <property type="term" value="P:regulation of DNA-templated transcription"/>
    <property type="evidence" value="ECO:0007669"/>
    <property type="project" value="InterPro"/>
</dbReference>
<evidence type="ECO:0000256" key="2">
    <source>
        <dbReference type="ARBA" id="ARBA00023015"/>
    </source>
</evidence>
<evidence type="ECO:0000256" key="3">
    <source>
        <dbReference type="ARBA" id="ARBA00023125"/>
    </source>
</evidence>
<protein>
    <submittedName>
        <fullName evidence="7">DNA-binding SARP family transcriptional activator</fullName>
    </submittedName>
</protein>
<feature type="DNA-binding region" description="OmpR/PhoB-type" evidence="5">
    <location>
        <begin position="1"/>
        <end position="89"/>
    </location>
</feature>
<keyword evidence="4" id="KW-0804">Transcription</keyword>
<gene>
    <name evidence="7" type="ORF">LX16_3035</name>
</gene>
<dbReference type="Gene3D" id="3.40.50.300">
    <property type="entry name" value="P-loop containing nucleotide triphosphate hydrolases"/>
    <property type="match status" value="1"/>
</dbReference>
<dbReference type="Proteomes" id="UP000321617">
    <property type="component" value="Unassembled WGS sequence"/>
</dbReference>
<dbReference type="CDD" id="cd15831">
    <property type="entry name" value="BTAD"/>
    <property type="match status" value="1"/>
</dbReference>
<dbReference type="InterPro" id="IPR036388">
    <property type="entry name" value="WH-like_DNA-bd_sf"/>
</dbReference>
<evidence type="ECO:0000256" key="4">
    <source>
        <dbReference type="ARBA" id="ARBA00023163"/>
    </source>
</evidence>
<dbReference type="PRINTS" id="PR00364">
    <property type="entry name" value="DISEASERSIST"/>
</dbReference>
<keyword evidence="8" id="KW-1185">Reference proteome</keyword>
<dbReference type="GO" id="GO:0000160">
    <property type="term" value="P:phosphorelay signal transduction system"/>
    <property type="evidence" value="ECO:0007669"/>
    <property type="project" value="InterPro"/>
</dbReference>
<dbReference type="PANTHER" id="PTHR35807">
    <property type="entry name" value="TRANSCRIPTIONAL REGULATOR REDD-RELATED"/>
    <property type="match status" value="1"/>
</dbReference>
<dbReference type="PANTHER" id="PTHR35807:SF1">
    <property type="entry name" value="TRANSCRIPTIONAL REGULATOR REDD"/>
    <property type="match status" value="1"/>
</dbReference>
<proteinExistence type="inferred from homology"/>
<dbReference type="InterPro" id="IPR051677">
    <property type="entry name" value="AfsR-DnrI-RedD_regulator"/>
</dbReference>
<organism evidence="7 8">
    <name type="scientific">Stackebrandtia albiflava</name>
    <dbReference type="NCBI Taxonomy" id="406432"/>
    <lineage>
        <taxon>Bacteria</taxon>
        <taxon>Bacillati</taxon>
        <taxon>Actinomycetota</taxon>
        <taxon>Actinomycetes</taxon>
        <taxon>Glycomycetales</taxon>
        <taxon>Glycomycetaceae</taxon>
        <taxon>Stackebrandtia</taxon>
    </lineage>
</organism>
<dbReference type="InterPro" id="IPR005158">
    <property type="entry name" value="BTAD"/>
</dbReference>
<dbReference type="GO" id="GO:0043531">
    <property type="term" value="F:ADP binding"/>
    <property type="evidence" value="ECO:0007669"/>
    <property type="project" value="InterPro"/>
</dbReference>
<dbReference type="Pfam" id="PF00486">
    <property type="entry name" value="Trans_reg_C"/>
    <property type="match status" value="1"/>
</dbReference>
<keyword evidence="2" id="KW-0805">Transcription regulation</keyword>
<dbReference type="EMBL" id="VLLL01000006">
    <property type="protein sequence ID" value="TWJ12279.1"/>
    <property type="molecule type" value="Genomic_DNA"/>
</dbReference>
<comment type="caution">
    <text evidence="7">The sequence shown here is derived from an EMBL/GenBank/DDBJ whole genome shotgun (WGS) entry which is preliminary data.</text>
</comment>
<dbReference type="GO" id="GO:0003677">
    <property type="term" value="F:DNA binding"/>
    <property type="evidence" value="ECO:0007669"/>
    <property type="project" value="UniProtKB-UniRule"/>
</dbReference>
<evidence type="ECO:0000256" key="1">
    <source>
        <dbReference type="ARBA" id="ARBA00005820"/>
    </source>
</evidence>
<dbReference type="InterPro" id="IPR011990">
    <property type="entry name" value="TPR-like_helical_dom_sf"/>
</dbReference>
<dbReference type="SUPFAM" id="SSF46894">
    <property type="entry name" value="C-terminal effector domain of the bipartite response regulators"/>
    <property type="match status" value="1"/>
</dbReference>
<name>A0A562V300_9ACTN</name>
<dbReference type="SMART" id="SM00862">
    <property type="entry name" value="Trans_reg_C"/>
    <property type="match status" value="1"/>
</dbReference>
<dbReference type="OrthoDB" id="3543649at2"/>
<dbReference type="SUPFAM" id="SSF52540">
    <property type="entry name" value="P-loop containing nucleoside triphosphate hydrolases"/>
    <property type="match status" value="1"/>
</dbReference>
<dbReference type="AlphaFoldDB" id="A0A562V300"/>
<sequence>MEFRILGPVEVVRSGVEVPLRGRHHPRLLALLLANASRPVPLDRLIRALWDDDPPTTARQQVQNIVGGLRRQLPDAAIHTVPQGYRLDVPARRLDLLRCRELVASAHRLRDAGNRVAAAERLAAAQSEWRGPSLAGVTGQIMTGLAGQLDELRLTITQERIDIDLELGRHGELLEELWQLVAEHPLRQPFVMRLMLALHRAGRTPEALTVYSDAAGRLADQLGIDPAPSLRDLHTAILRQDDSIDVRVPAPAVGPVPALGPVPAQLPAASRAFTGRDAELAALDGLLDGPDSVALLTAIGGGGGIGKTALAVHWGYRRRDRFPDGQLYADLRGFGPGEPVDPYTVVTRFLRALGVRGDGVPADLDEATALFRSLVDGRRMLILLDNARDVAQVRPLLPGVAGPSTVVTSRAALPGLIALDDARPIRLDTLTDVEADRLITGLVGDTRLEAEPAAARELVSRCGGLPLALRIAAAILLSRPDLSLSRFVAELAGPQRLTALSVPGDPEAAIAATFDASYVRLEPDTAALFLALGLLPGDDFDAGLAAAAGGIDESVAAGLLARLADGHLVERHRDDTFRMHDLVRAYARQRAETTWTPAAREAQRDRIVDHYFQSRGVVAPGRYENLMATYREYADHPQRWHLVAGFRGHLVNGHGARDILAACEEQIRAVTAGHDPQGVEVMTSYAAAAAWSLGEMGAAIRYAREAAAIATDPWRRDMELSNLALYLYVRGDYREAERITSDTLERTDRDTRPYEWASQMGRLGNIYRVTGRYDRALECNDAALGFTGTTPELRLSHTIARGLLYCDLGNTGPAKEAFKAAFAMPGIAENHRLRVLAMSGRAELAAQAGRHDEAVTEFAAAIEICRREQLMAHYHELGSDMAVVLTRLGRAGEAVDVAEAAWDFHRRAEHRNSEAIAGRSLCVAYTASGDATVAVEYGEAAVRLFEAGPNPLWLSRSLTDLAAAFDAAGEADEARRRRSRAASILRRLGDANRVPIVDVAAADASAAWDAAPREGGA</sequence>
<keyword evidence="3 5" id="KW-0238">DNA-binding</keyword>
<dbReference type="RefSeq" id="WP_158645608.1">
    <property type="nucleotide sequence ID" value="NZ_BAABIJ010000002.1"/>
</dbReference>
<dbReference type="Gene3D" id="1.10.10.10">
    <property type="entry name" value="Winged helix-like DNA-binding domain superfamily/Winged helix DNA-binding domain"/>
    <property type="match status" value="1"/>
</dbReference>
<reference evidence="7 8" key="1">
    <citation type="journal article" date="2013" name="Stand. Genomic Sci.">
        <title>Genomic Encyclopedia of Type Strains, Phase I: The one thousand microbial genomes (KMG-I) project.</title>
        <authorList>
            <person name="Kyrpides N.C."/>
            <person name="Woyke T."/>
            <person name="Eisen J.A."/>
            <person name="Garrity G."/>
            <person name="Lilburn T.G."/>
            <person name="Beck B.J."/>
            <person name="Whitman W.B."/>
            <person name="Hugenholtz P."/>
            <person name="Klenk H.P."/>
        </authorList>
    </citation>
    <scope>NUCLEOTIDE SEQUENCE [LARGE SCALE GENOMIC DNA]</scope>
    <source>
        <strain evidence="7 8">DSM 45044</strain>
    </source>
</reference>